<feature type="region of interest" description="Disordered" evidence="1">
    <location>
        <begin position="709"/>
        <end position="747"/>
    </location>
</feature>
<sequence>MKYRAHGNLKTANKSIKYEIGCRFDSELPKREKRRGDVFCKKVTEAMMKGERLTRCLQYTPPAYIEKLANVAPRHTAKPSWTFFDFSGMITTLGAWLAAISWKKDASLGSFIDISKFEAHPISAIPDMNSLAEDCVFISQTVTGGRDSGAFWVLAAAARVCGAEVYTERVILATNNAPWVKDIGGTQLAADIVTSLSILAELYDQSGHGAAFAFCLAKGLHSVNSVVAHSDEGGLMRDILREMRCPRPYGGLPEHSPMSSGIAVLPESRRYSSLVRLVDSWSLLSAACFAQSIPMRTLAGGQVRPALVEGCPDFDPAVYDALSRKRSDGLTTDEDIAAMQNMREAHAAALENCFTNLEGDFLQGFIPCLSEVFGVAPGVGGTEDVTVWFGQMSRSVFEEPDNRHLLKNSVLSPFFWIEPTTILSSDCCGSEAERHGWGSWGCYPQKVEEKMFPRLRVTACRRDQCTLVMEFDGARKAKWISALRAAKGKPLEGARFSVVNADSLVMIGATSQGTDPRMALQNRCSILEYLWTRGQSSLPHPAEFVHTDNLVKLTFNTWNKSVDDYYSSFPEIDELQDCPLQLTFLPPGLSGYGASNVDNRRERFTRTTGHAALALVSSRVRTLAYHEPDEVEASRTIQPWELEGDHMSQKRTPPVQLEGTLPAVRASETVKGDEVAGRPDPIQPPNMQVGATMVPVYAAGTHTGPKVTMQVRTEAPRHESSNPGGDTTDGGARDGAGAVGVSPGPSS</sequence>
<feature type="compositionally biased region" description="Basic and acidic residues" evidence="1">
    <location>
        <begin position="668"/>
        <end position="677"/>
    </location>
</feature>
<dbReference type="Pfam" id="PF05518">
    <property type="entry name" value="Totivirus_coat"/>
    <property type="match status" value="1"/>
</dbReference>
<proteinExistence type="predicted"/>
<evidence type="ECO:0000313" key="2">
    <source>
        <dbReference type="EMBL" id="QIJ70038.1"/>
    </source>
</evidence>
<evidence type="ECO:0000256" key="1">
    <source>
        <dbReference type="SAM" id="MobiDB-lite"/>
    </source>
</evidence>
<dbReference type="EMBL" id="MT129769">
    <property type="protein sequence ID" value="QIJ70038.1"/>
    <property type="molecule type" value="Genomic_RNA"/>
</dbReference>
<dbReference type="InterPro" id="IPR008871">
    <property type="entry name" value="Totivirus_coat"/>
</dbReference>
<feature type="region of interest" description="Disordered" evidence="1">
    <location>
        <begin position="668"/>
        <end position="688"/>
    </location>
</feature>
<name>A0A6G7PRV1_9VIRU</name>
<organism evidence="2">
    <name type="scientific">Eimeria stiedai RNA virus 1</name>
    <dbReference type="NCBI Taxonomy" id="1898175"/>
    <lineage>
        <taxon>Viruses</taxon>
        <taxon>Riboviria</taxon>
        <taxon>Orthornavirae</taxon>
        <taxon>Duplornaviricota</taxon>
        <taxon>Chrymotiviricetes</taxon>
        <taxon>Ghabrivirales</taxon>
        <taxon>Totiviridae</taxon>
    </lineage>
</organism>
<reference evidence="2" key="1">
    <citation type="submission" date="2020-02" db="EMBL/GenBank/DDBJ databases">
        <title>Comparative analysis of RNA virome composition in rabbits and associated ectoparasites.</title>
        <authorList>
            <person name="Mahar J.E."/>
            <person name="Shi M."/>
            <person name="Hall R.N."/>
            <person name="Strive T."/>
            <person name="Holmes E.C."/>
        </authorList>
    </citation>
    <scope>NUCLEOTIDE SEQUENCE</scope>
    <source>
        <strain evidence="2">GUNCC_DN54384-11</strain>
    </source>
</reference>
<protein>
    <submittedName>
        <fullName evidence="2">Capsid protein</fullName>
    </submittedName>
</protein>
<accession>A0A6G7PRV1</accession>